<organism evidence="4 5">
    <name type="scientific">Anaeramoeba flamelloides</name>
    <dbReference type="NCBI Taxonomy" id="1746091"/>
    <lineage>
        <taxon>Eukaryota</taxon>
        <taxon>Metamonada</taxon>
        <taxon>Anaeramoebidae</taxon>
        <taxon>Anaeramoeba</taxon>
    </lineage>
</organism>
<gene>
    <name evidence="4" type="ORF">M0812_15194</name>
</gene>
<dbReference type="PANTHER" id="PTHR21344">
    <property type="entry name" value="RAL GTPASE-ACTIVATING PROTEIN SUBUNIT BETA"/>
    <property type="match status" value="1"/>
</dbReference>
<keyword evidence="1" id="KW-0343">GTPase activation</keyword>
<dbReference type="EMBL" id="JANTQA010000032">
    <property type="protein sequence ID" value="KAJ3439172.1"/>
    <property type="molecule type" value="Genomic_DNA"/>
</dbReference>
<evidence type="ECO:0000256" key="2">
    <source>
        <dbReference type="SAM" id="Coils"/>
    </source>
</evidence>
<protein>
    <recommendedName>
        <fullName evidence="3">Rap-GAP domain-containing protein</fullName>
    </recommendedName>
</protein>
<name>A0AAV7ZFI9_9EUKA</name>
<proteinExistence type="predicted"/>
<dbReference type="InterPro" id="IPR039930">
    <property type="entry name" value="RALGAPB"/>
</dbReference>
<feature type="domain" description="Rap-GAP" evidence="3">
    <location>
        <begin position="1003"/>
        <end position="1213"/>
    </location>
</feature>
<dbReference type="Proteomes" id="UP001146793">
    <property type="component" value="Unassembled WGS sequence"/>
</dbReference>
<dbReference type="InterPro" id="IPR000331">
    <property type="entry name" value="Rap/Ran_GAP_dom"/>
</dbReference>
<dbReference type="FunFam" id="3.40.50.11210:FF:000001">
    <property type="entry name" value="Ral GTPase-activating protein subunit alpha-1 isoform 1"/>
    <property type="match status" value="1"/>
</dbReference>
<evidence type="ECO:0000313" key="5">
    <source>
        <dbReference type="Proteomes" id="UP001146793"/>
    </source>
</evidence>
<evidence type="ECO:0000313" key="4">
    <source>
        <dbReference type="EMBL" id="KAJ3439172.1"/>
    </source>
</evidence>
<evidence type="ECO:0000256" key="1">
    <source>
        <dbReference type="ARBA" id="ARBA00022468"/>
    </source>
</evidence>
<comment type="caution">
    <text evidence="4">The sequence shown here is derived from an EMBL/GenBank/DDBJ whole genome shotgun (WGS) entry which is preliminary data.</text>
</comment>
<dbReference type="GO" id="GO:0005096">
    <property type="term" value="F:GTPase activator activity"/>
    <property type="evidence" value="ECO:0007669"/>
    <property type="project" value="UniProtKB-KW"/>
</dbReference>
<dbReference type="Pfam" id="PF20412">
    <property type="entry name" value="RALGAPB_N"/>
    <property type="match status" value="1"/>
</dbReference>
<dbReference type="Gene3D" id="3.40.50.11210">
    <property type="entry name" value="Rap/Ran-GAP"/>
    <property type="match status" value="1"/>
</dbReference>
<sequence>MFLPHIEKVTPLRNNEESCVMKKFPPAIKQTIIQSVLEILLDPDSPRDIVGSTFAIRWVMECTGQSFSLPLENHEIISKGIQLYDQWFNGKLLPPKFKQQKQKYYREMIGHLSLLFDPRKGMNTNLAQVHVKLCLQVIEILTKFGSKDNGNFLDEESWEHLLFIIIGVCDHLLSKDELKIEPILTQELTPHLLKVVFDLWLLSGTQKNEMWQRFENAFIKWRHNLQTIVQWSVTTYGLINRVINLLYGKHEGTEEIMIIVPPTTKAKFKPSRIQLNDEKLIFFWQKTLDLLGDPNQIQNPEIFFQAMSGVRDLVTLLLRIGTRRDYEIKYEREYLPEHPDGNSILNIFGKSIFTAVKLARPGFEEGTECCYSILCTIFMTHQNEPFLDTYVTRFYESLIRAFENEKTAGRSICAILCNTTNIFSTELPGVYILVPFYLDIINKILVLKKYPQNISVRIDLLRKSCYQILISLICLPRYLNKLNIQQIRSNLKSELLKIKKFEDYQPLLMQIFLKTFTNENDQRNASLLLWSMGVYLYEIIDILPEYSSLVILTCQNFLCNPQNSQLKWNVSVSLTALELLEIISEKTKDIFNHSEITIPNLISSLSQLIRKYINEPSRFNQEEQELFICSIFSVIGCYIMHHQWIYSHPKALIEIMKSVELSIQAPVIGKTKKKQTKTFQSEKIKDAAMYLFHRLFKEVGNYPSLSGPSTKSTLITESIIKDAFKLDEDHFNKLTNYFMIKRSRILTIFEEPNLAKSTNKGTENIVKRDEKSLILLIREINGKYAWRVKFRSLPLSSKLVPQSQWEKHIWNGEPRAPIYKQEIILSEEQSHEQEIDFGLDNTILDYFSIERGLQHNCLTHVMGIQHRLEEVYRFLEDEVSEIDINCKRNKPIKRNFTNNLINKNKYQDQKGNKDSNFKIKQQENYEIKKENYEIKKEKINPNEKKHSKFSLLGSGKRNNNDDDANNYFFNNSRLFLANLGLIKLDGEDYLDIIDSNVNFKKSLGLLDKFPERINHICNIFYVGPGQNRLTSPDQIFLNKEGSKDFQIFLTELGWVVDLEKHQGFKGALDTETTGQYAPYYSDFNMEIIFYVSTMITFNDNNLINKKNLFSKNRVIIVWVDDKRIFDPKLIKSGKNTIFVIIKPHYTGLYSIRIENYLTSSLTYGPLLTNSLLSRHLLAELVRKTVIVNDRHLAISEHSLIEPLRYRMGNIKAINNRFKIHLNTNSFYSKLFSKNGKKSSIHYSCLQKTFDKLEFWSVVYVTLIRINFEPCFQVIFKKADGPSEENESETSLKIDLGTITTETETDNLEDECYEDKFQFEVNAIKKLVTQVDQNEFSQIFLQHLEKVIKIYTELVEKKNAKIEKFDNKLKIEKKKYKSKYDGLQSHLQRRMDGLENNKNDKTKLMKKSLGLKSRVNKYTQLMRKHQIYIDKLNKLVEDSDEDSGSDSNSDYN</sequence>
<feature type="coiled-coil region" evidence="2">
    <location>
        <begin position="1340"/>
        <end position="1374"/>
    </location>
</feature>
<dbReference type="InterPro" id="IPR046859">
    <property type="entry name" value="RGPA/RALGAPB_N"/>
</dbReference>
<dbReference type="InterPro" id="IPR035974">
    <property type="entry name" value="Rap/Ran-GAP_sf"/>
</dbReference>
<reference evidence="4" key="1">
    <citation type="submission" date="2022-08" db="EMBL/GenBank/DDBJ databases">
        <title>Novel sulphate-reducing endosymbionts in the free-living metamonad Anaeramoeba.</title>
        <authorList>
            <person name="Jerlstrom-Hultqvist J."/>
            <person name="Cepicka I."/>
            <person name="Gallot-Lavallee L."/>
            <person name="Salas-Leiva D."/>
            <person name="Curtis B.A."/>
            <person name="Zahonova K."/>
            <person name="Pipaliya S."/>
            <person name="Dacks J."/>
            <person name="Roger A.J."/>
        </authorList>
    </citation>
    <scope>NUCLEOTIDE SEQUENCE</scope>
    <source>
        <strain evidence="4">Busselton2</strain>
    </source>
</reference>
<evidence type="ECO:0000259" key="3">
    <source>
        <dbReference type="PROSITE" id="PS50085"/>
    </source>
</evidence>
<dbReference type="GO" id="GO:0051056">
    <property type="term" value="P:regulation of small GTPase mediated signal transduction"/>
    <property type="evidence" value="ECO:0007669"/>
    <property type="project" value="InterPro"/>
</dbReference>
<dbReference type="Pfam" id="PF02145">
    <property type="entry name" value="Rap_GAP"/>
    <property type="match status" value="1"/>
</dbReference>
<accession>A0AAV7ZFI9</accession>
<dbReference type="PANTHER" id="PTHR21344:SF1">
    <property type="entry name" value="RAL GTPASE-ACTIVATING PROTEIN SUBUNIT BETA"/>
    <property type="match status" value="1"/>
</dbReference>
<keyword evidence="2" id="KW-0175">Coiled coil</keyword>
<dbReference type="SUPFAM" id="SSF111347">
    <property type="entry name" value="Rap/Ran-GAP"/>
    <property type="match status" value="1"/>
</dbReference>
<dbReference type="PROSITE" id="PS50085">
    <property type="entry name" value="RAPGAP"/>
    <property type="match status" value="1"/>
</dbReference>